<keyword evidence="2" id="KW-0813">Transport</keyword>
<dbReference type="PRINTS" id="PR01036">
    <property type="entry name" value="TCRTETB"/>
</dbReference>
<feature type="transmembrane region" description="Helical" evidence="6">
    <location>
        <begin position="107"/>
        <end position="128"/>
    </location>
</feature>
<accession>A0ABT9ND63</accession>
<evidence type="ECO:0000256" key="1">
    <source>
        <dbReference type="ARBA" id="ARBA00004429"/>
    </source>
</evidence>
<feature type="transmembrane region" description="Helical" evidence="6">
    <location>
        <begin position="52"/>
        <end position="70"/>
    </location>
</feature>
<feature type="transmembrane region" description="Helical" evidence="6">
    <location>
        <begin position="227"/>
        <end position="248"/>
    </location>
</feature>
<sequence length="474" mass="49763">MRTNDSWSPLRDENTPVLFALMLANALIAMDATILATAVPSVISDLGEYSRFPWLFSIYLLTQAVTVPVYGKLADMHGRKPILVFGIVVFLLSSVSAGFATSMTSLIISRAIQGVGAGAVGPMAMTILGDIYTLEQRGKVQGYMASVWAVSSVIGPLLGGFFAEVGAWRGIFFVNVPFALLALILVWRKFADVGEHPSRRIDYLGAITMTVGLTSLVLGILEGGIAWPWLSWQTGVAFGVGVALLALMGVIEPRAEEPVVEFRLMKKRLIVATSLTMVSIGALTVGVTSFAPNFLQQATGISPILAGLAVAAMTLGWPLAGGNSAKLYLRRGFHRTIRLGAVIALIGSILLAVTVHWPSAWFVAGFAFILGLGLGFATAPSTIAAQNSVGWNQRAQVTAINTFARSIGSAVGVAVFGAVSNAVLGYYGGQATPASVTASTQAVFIGVVLGALAMLAGALLTPKDEPVVKKVHRS</sequence>
<feature type="transmembrane region" description="Helical" evidence="6">
    <location>
        <begin position="406"/>
        <end position="427"/>
    </location>
</feature>
<evidence type="ECO:0000259" key="7">
    <source>
        <dbReference type="PROSITE" id="PS50850"/>
    </source>
</evidence>
<evidence type="ECO:0000313" key="9">
    <source>
        <dbReference type="Proteomes" id="UP001235966"/>
    </source>
</evidence>
<feature type="transmembrane region" description="Helical" evidence="6">
    <location>
        <begin position="304"/>
        <end position="325"/>
    </location>
</feature>
<feature type="transmembrane region" description="Helical" evidence="6">
    <location>
        <begin position="439"/>
        <end position="460"/>
    </location>
</feature>
<evidence type="ECO:0000256" key="3">
    <source>
        <dbReference type="ARBA" id="ARBA00022692"/>
    </source>
</evidence>
<proteinExistence type="predicted"/>
<evidence type="ECO:0000256" key="4">
    <source>
        <dbReference type="ARBA" id="ARBA00022989"/>
    </source>
</evidence>
<dbReference type="PANTHER" id="PTHR23501:SF191">
    <property type="entry name" value="VACUOLAR BASIC AMINO ACID TRANSPORTER 4"/>
    <property type="match status" value="1"/>
</dbReference>
<comment type="caution">
    <text evidence="8">The sequence shown here is derived from an EMBL/GenBank/DDBJ whole genome shotgun (WGS) entry which is preliminary data.</text>
</comment>
<feature type="transmembrane region" description="Helical" evidence="6">
    <location>
        <begin position="140"/>
        <end position="162"/>
    </location>
</feature>
<gene>
    <name evidence="8" type="ORF">J2S49_001744</name>
</gene>
<keyword evidence="3 6" id="KW-0812">Transmembrane</keyword>
<dbReference type="CDD" id="cd17502">
    <property type="entry name" value="MFS_Azr1_MDR_like"/>
    <property type="match status" value="1"/>
</dbReference>
<dbReference type="PANTHER" id="PTHR23501">
    <property type="entry name" value="MAJOR FACILITATOR SUPERFAMILY"/>
    <property type="match status" value="1"/>
</dbReference>
<evidence type="ECO:0000256" key="5">
    <source>
        <dbReference type="ARBA" id="ARBA00023136"/>
    </source>
</evidence>
<feature type="transmembrane region" description="Helical" evidence="6">
    <location>
        <begin position="337"/>
        <end position="355"/>
    </location>
</feature>
<evidence type="ECO:0000256" key="6">
    <source>
        <dbReference type="SAM" id="Phobius"/>
    </source>
</evidence>
<evidence type="ECO:0000313" key="8">
    <source>
        <dbReference type="EMBL" id="MDP9801668.1"/>
    </source>
</evidence>
<keyword evidence="5 6" id="KW-0472">Membrane</keyword>
<dbReference type="RefSeq" id="WP_307014852.1">
    <property type="nucleotide sequence ID" value="NZ_JAUSQW010000001.1"/>
</dbReference>
<protein>
    <submittedName>
        <fullName evidence="8">EmrB/QacA subfamily drug resistance transporter</fullName>
    </submittedName>
</protein>
<dbReference type="Pfam" id="PF07690">
    <property type="entry name" value="MFS_1"/>
    <property type="match status" value="1"/>
</dbReference>
<dbReference type="InterPro" id="IPR036259">
    <property type="entry name" value="MFS_trans_sf"/>
</dbReference>
<evidence type="ECO:0000256" key="2">
    <source>
        <dbReference type="ARBA" id="ARBA00022448"/>
    </source>
</evidence>
<dbReference type="PROSITE" id="PS50850">
    <property type="entry name" value="MFS"/>
    <property type="match status" value="1"/>
</dbReference>
<keyword evidence="9" id="KW-1185">Reference proteome</keyword>
<feature type="transmembrane region" description="Helical" evidence="6">
    <location>
        <begin position="82"/>
        <end position="101"/>
    </location>
</feature>
<feature type="transmembrane region" description="Helical" evidence="6">
    <location>
        <begin position="361"/>
        <end position="385"/>
    </location>
</feature>
<dbReference type="InterPro" id="IPR020846">
    <property type="entry name" value="MFS_dom"/>
</dbReference>
<feature type="domain" description="Major facilitator superfamily (MFS) profile" evidence="7">
    <location>
        <begin position="17"/>
        <end position="465"/>
    </location>
</feature>
<feature type="transmembrane region" description="Helical" evidence="6">
    <location>
        <begin position="269"/>
        <end position="292"/>
    </location>
</feature>
<feature type="transmembrane region" description="Helical" evidence="6">
    <location>
        <begin position="168"/>
        <end position="191"/>
    </location>
</feature>
<feature type="transmembrane region" description="Helical" evidence="6">
    <location>
        <begin position="203"/>
        <end position="221"/>
    </location>
</feature>
<organism evidence="8 9">
    <name type="scientific">Arcanobacterium wilhelmae</name>
    <dbReference type="NCBI Taxonomy" id="1803177"/>
    <lineage>
        <taxon>Bacteria</taxon>
        <taxon>Bacillati</taxon>
        <taxon>Actinomycetota</taxon>
        <taxon>Actinomycetes</taxon>
        <taxon>Actinomycetales</taxon>
        <taxon>Actinomycetaceae</taxon>
        <taxon>Arcanobacterium</taxon>
    </lineage>
</organism>
<dbReference type="Proteomes" id="UP001235966">
    <property type="component" value="Unassembled WGS sequence"/>
</dbReference>
<name>A0ABT9ND63_9ACTO</name>
<dbReference type="SUPFAM" id="SSF103473">
    <property type="entry name" value="MFS general substrate transporter"/>
    <property type="match status" value="1"/>
</dbReference>
<dbReference type="InterPro" id="IPR011701">
    <property type="entry name" value="MFS"/>
</dbReference>
<keyword evidence="4 6" id="KW-1133">Transmembrane helix</keyword>
<dbReference type="Gene3D" id="1.20.1250.20">
    <property type="entry name" value="MFS general substrate transporter like domains"/>
    <property type="match status" value="1"/>
</dbReference>
<reference evidence="8 9" key="1">
    <citation type="submission" date="2023-07" db="EMBL/GenBank/DDBJ databases">
        <title>Sequencing the genomes of 1000 actinobacteria strains.</title>
        <authorList>
            <person name="Klenk H.-P."/>
        </authorList>
    </citation>
    <scope>NUCLEOTIDE SEQUENCE [LARGE SCALE GENOMIC DNA]</scope>
    <source>
        <strain evidence="8 9">DSM 102162</strain>
    </source>
</reference>
<dbReference type="Gene3D" id="1.20.1720.10">
    <property type="entry name" value="Multidrug resistance protein D"/>
    <property type="match status" value="1"/>
</dbReference>
<dbReference type="EMBL" id="JAUSQW010000001">
    <property type="protein sequence ID" value="MDP9801668.1"/>
    <property type="molecule type" value="Genomic_DNA"/>
</dbReference>
<comment type="subcellular location">
    <subcellularLocation>
        <location evidence="1">Cell inner membrane</location>
        <topology evidence="1">Multi-pass membrane protein</topology>
    </subcellularLocation>
</comment>